<dbReference type="EMBL" id="JBHTIR010000269">
    <property type="protein sequence ID" value="MFD0851153.1"/>
    <property type="molecule type" value="Genomic_DNA"/>
</dbReference>
<proteinExistence type="predicted"/>
<evidence type="ECO:0008006" key="3">
    <source>
        <dbReference type="Google" id="ProtNLM"/>
    </source>
</evidence>
<keyword evidence="2" id="KW-1185">Reference proteome</keyword>
<protein>
    <recommendedName>
        <fullName evidence="3">Gfo/Idh/MocA-like oxidoreductase C-terminal domain-containing protein</fullName>
    </recommendedName>
</protein>
<reference evidence="2" key="1">
    <citation type="journal article" date="2019" name="Int. J. Syst. Evol. Microbiol.">
        <title>The Global Catalogue of Microorganisms (GCM) 10K type strain sequencing project: providing services to taxonomists for standard genome sequencing and annotation.</title>
        <authorList>
            <consortium name="The Broad Institute Genomics Platform"/>
            <consortium name="The Broad Institute Genome Sequencing Center for Infectious Disease"/>
            <person name="Wu L."/>
            <person name="Ma J."/>
        </authorList>
    </citation>
    <scope>NUCLEOTIDE SEQUENCE [LARGE SCALE GENOMIC DNA]</scope>
    <source>
        <strain evidence="2">JCM 31696</strain>
    </source>
</reference>
<evidence type="ECO:0000313" key="1">
    <source>
        <dbReference type="EMBL" id="MFD0851153.1"/>
    </source>
</evidence>
<evidence type="ECO:0000313" key="2">
    <source>
        <dbReference type="Proteomes" id="UP001597083"/>
    </source>
</evidence>
<sequence length="212" mass="23154">MTKNRGRDYLAGRFTDPALGAFGYEGTHLIAAIEALSKDYLHGDLIESAASNLLLPANGGPRMPFQHQGTAFVTLTATSGCRVELYTSMTGVIGHACAPFATPGQHIPDDDHDTRYRVLRIEGADRDGNSYQVAGFFEPLSGHDRGQGAVVTLRDHSPIEPPEYLDDHTVIRHFTRALDHFSGRGTNPCSAEDAMRHVRHLHEWAGHAGVSR</sequence>
<accession>A0ABW3CA43</accession>
<name>A0ABW3CA43_9ACTN</name>
<organism evidence="1 2">
    <name type="scientific">Actinomadura adrarensis</name>
    <dbReference type="NCBI Taxonomy" id="1819600"/>
    <lineage>
        <taxon>Bacteria</taxon>
        <taxon>Bacillati</taxon>
        <taxon>Actinomycetota</taxon>
        <taxon>Actinomycetes</taxon>
        <taxon>Streptosporangiales</taxon>
        <taxon>Thermomonosporaceae</taxon>
        <taxon>Actinomadura</taxon>
    </lineage>
</organism>
<comment type="caution">
    <text evidence="1">The sequence shown here is derived from an EMBL/GenBank/DDBJ whole genome shotgun (WGS) entry which is preliminary data.</text>
</comment>
<gene>
    <name evidence="1" type="ORF">ACFQ07_02910</name>
</gene>
<dbReference type="Proteomes" id="UP001597083">
    <property type="component" value="Unassembled WGS sequence"/>
</dbReference>